<dbReference type="GO" id="GO:0005634">
    <property type="term" value="C:nucleus"/>
    <property type="evidence" value="ECO:0007669"/>
    <property type="project" value="UniProtKB-SubCell"/>
</dbReference>
<dbReference type="GO" id="GO:0046983">
    <property type="term" value="F:protein dimerization activity"/>
    <property type="evidence" value="ECO:0007669"/>
    <property type="project" value="InterPro"/>
</dbReference>
<evidence type="ECO:0000313" key="9">
    <source>
        <dbReference type="Proteomes" id="UP000636709"/>
    </source>
</evidence>
<comment type="caution">
    <text evidence="8">The sequence shown here is derived from an EMBL/GenBank/DDBJ whole genome shotgun (WGS) entry which is preliminary data.</text>
</comment>
<organism evidence="8 9">
    <name type="scientific">Digitaria exilis</name>
    <dbReference type="NCBI Taxonomy" id="1010633"/>
    <lineage>
        <taxon>Eukaryota</taxon>
        <taxon>Viridiplantae</taxon>
        <taxon>Streptophyta</taxon>
        <taxon>Embryophyta</taxon>
        <taxon>Tracheophyta</taxon>
        <taxon>Spermatophyta</taxon>
        <taxon>Magnoliopsida</taxon>
        <taxon>Liliopsida</taxon>
        <taxon>Poales</taxon>
        <taxon>Poaceae</taxon>
        <taxon>PACMAD clade</taxon>
        <taxon>Panicoideae</taxon>
        <taxon>Panicodae</taxon>
        <taxon>Paniceae</taxon>
        <taxon>Anthephorinae</taxon>
        <taxon>Digitaria</taxon>
    </lineage>
</organism>
<dbReference type="InterPro" id="IPR002100">
    <property type="entry name" value="TF_MADSbox"/>
</dbReference>
<evidence type="ECO:0000256" key="1">
    <source>
        <dbReference type="ARBA" id="ARBA00004123"/>
    </source>
</evidence>
<dbReference type="SMART" id="SM00432">
    <property type="entry name" value="MADS"/>
    <property type="match status" value="1"/>
</dbReference>
<evidence type="ECO:0000256" key="3">
    <source>
        <dbReference type="ARBA" id="ARBA00023125"/>
    </source>
</evidence>
<keyword evidence="5" id="KW-0539">Nucleus</keyword>
<dbReference type="GO" id="GO:0000981">
    <property type="term" value="F:DNA-binding transcription factor activity, RNA polymerase II-specific"/>
    <property type="evidence" value="ECO:0007669"/>
    <property type="project" value="InterPro"/>
</dbReference>
<sequence length="397" mass="43242">MPRRQKLKVQWIEKNGPRNASFRKRRDTLIQKTRELSILCSVPAAVVVYGGGEAEPKFWPEDPEEVKQVMRRYRDLPDSSKEAHSLDNVGFMRRRTEKMRRKVEGYRATSVGLEVNLVINDVALGRPREFDEMPRELAGAVVSTLDALRSVIADRVSFLLSGGADAQAAVAAAALPPPPPLPIDEAAALLALQEPLMVPPLAMAAPPVVAYPPQQYDLVADALLLLPAPEMEPELEQSELMVAPAPPLLLPAPEPAPLLLPELVLEPEDPRHPPVVIPPEIAEALLLLLAPEQELAPPPQEPEPEPELAPPPVQEPVIVEDVPPEAVPVPEPQATAAAGVGVGEEEPVDLDFEPRNGSFLLEVADAIIDDGSGRLATEEDVDRLLREYGLEHMKPPK</sequence>
<protein>
    <recommendedName>
        <fullName evidence="7">MADS-box domain-containing protein</fullName>
    </recommendedName>
</protein>
<keyword evidence="9" id="KW-1185">Reference proteome</keyword>
<dbReference type="Gene3D" id="3.40.1810.10">
    <property type="entry name" value="Transcription factor, MADS-box"/>
    <property type="match status" value="1"/>
</dbReference>
<evidence type="ECO:0000256" key="6">
    <source>
        <dbReference type="SAM" id="MobiDB-lite"/>
    </source>
</evidence>
<evidence type="ECO:0000256" key="5">
    <source>
        <dbReference type="ARBA" id="ARBA00023242"/>
    </source>
</evidence>
<name>A0A835F1T1_9POAL</name>
<proteinExistence type="predicted"/>
<evidence type="ECO:0000256" key="4">
    <source>
        <dbReference type="ARBA" id="ARBA00023163"/>
    </source>
</evidence>
<dbReference type="Pfam" id="PF00319">
    <property type="entry name" value="SRF-TF"/>
    <property type="match status" value="1"/>
</dbReference>
<dbReference type="CDD" id="cd00266">
    <property type="entry name" value="MADS_SRF_like"/>
    <property type="match status" value="1"/>
</dbReference>
<keyword evidence="3" id="KW-0238">DNA-binding</keyword>
<gene>
    <name evidence="8" type="ORF">HU200_020366</name>
</gene>
<evidence type="ECO:0000256" key="2">
    <source>
        <dbReference type="ARBA" id="ARBA00023015"/>
    </source>
</evidence>
<dbReference type="EMBL" id="JACEFO010001653">
    <property type="protein sequence ID" value="KAF8725806.1"/>
    <property type="molecule type" value="Genomic_DNA"/>
</dbReference>
<reference evidence="8" key="1">
    <citation type="submission" date="2020-07" db="EMBL/GenBank/DDBJ databases">
        <title>Genome sequence and genetic diversity analysis of an under-domesticated orphan crop, white fonio (Digitaria exilis).</title>
        <authorList>
            <person name="Bennetzen J.L."/>
            <person name="Chen S."/>
            <person name="Ma X."/>
            <person name="Wang X."/>
            <person name="Yssel A.E.J."/>
            <person name="Chaluvadi S.R."/>
            <person name="Johnson M."/>
            <person name="Gangashetty P."/>
            <person name="Hamidou F."/>
            <person name="Sanogo M.D."/>
            <person name="Zwaenepoel A."/>
            <person name="Wallace J."/>
            <person name="Van De Peer Y."/>
            <person name="Van Deynze A."/>
        </authorList>
    </citation>
    <scope>NUCLEOTIDE SEQUENCE</scope>
    <source>
        <tissue evidence="8">Leaves</tissue>
    </source>
</reference>
<dbReference type="GO" id="GO:0000978">
    <property type="term" value="F:RNA polymerase II cis-regulatory region sequence-specific DNA binding"/>
    <property type="evidence" value="ECO:0007669"/>
    <property type="project" value="TreeGrafter"/>
</dbReference>
<evidence type="ECO:0000259" key="7">
    <source>
        <dbReference type="PROSITE" id="PS50066"/>
    </source>
</evidence>
<dbReference type="PANTHER" id="PTHR11945:SF634">
    <property type="entry name" value="MADS-BOX DOMAIN-CONTAINING PROTEIN"/>
    <property type="match status" value="1"/>
</dbReference>
<accession>A0A835F1T1</accession>
<keyword evidence="4" id="KW-0804">Transcription</keyword>
<dbReference type="GO" id="GO:0045944">
    <property type="term" value="P:positive regulation of transcription by RNA polymerase II"/>
    <property type="evidence" value="ECO:0007669"/>
    <property type="project" value="InterPro"/>
</dbReference>
<dbReference type="SUPFAM" id="SSF55455">
    <property type="entry name" value="SRF-like"/>
    <property type="match status" value="1"/>
</dbReference>
<feature type="domain" description="MADS-box" evidence="7">
    <location>
        <begin position="2"/>
        <end position="50"/>
    </location>
</feature>
<dbReference type="PRINTS" id="PR00404">
    <property type="entry name" value="MADSDOMAIN"/>
</dbReference>
<dbReference type="Proteomes" id="UP000636709">
    <property type="component" value="Unassembled WGS sequence"/>
</dbReference>
<feature type="region of interest" description="Disordered" evidence="6">
    <location>
        <begin position="326"/>
        <end position="351"/>
    </location>
</feature>
<dbReference type="PROSITE" id="PS50066">
    <property type="entry name" value="MADS_BOX_2"/>
    <property type="match status" value="1"/>
</dbReference>
<dbReference type="PANTHER" id="PTHR11945">
    <property type="entry name" value="MADS BOX PROTEIN"/>
    <property type="match status" value="1"/>
</dbReference>
<dbReference type="OrthoDB" id="691496at2759"/>
<dbReference type="InterPro" id="IPR033897">
    <property type="entry name" value="SRF-like_MADS-box"/>
</dbReference>
<dbReference type="AlphaFoldDB" id="A0A835F1T1"/>
<keyword evidence="2" id="KW-0805">Transcription regulation</keyword>
<evidence type="ECO:0000313" key="8">
    <source>
        <dbReference type="EMBL" id="KAF8725806.1"/>
    </source>
</evidence>
<comment type="subcellular location">
    <subcellularLocation>
        <location evidence="1">Nucleus</location>
    </subcellularLocation>
</comment>
<dbReference type="InterPro" id="IPR036879">
    <property type="entry name" value="TF_MADSbox_sf"/>
</dbReference>